<proteinExistence type="predicted"/>
<organism evidence="1 2">
    <name type="scientific">Colocasia esculenta</name>
    <name type="common">Wild taro</name>
    <name type="synonym">Arum esculentum</name>
    <dbReference type="NCBI Taxonomy" id="4460"/>
    <lineage>
        <taxon>Eukaryota</taxon>
        <taxon>Viridiplantae</taxon>
        <taxon>Streptophyta</taxon>
        <taxon>Embryophyta</taxon>
        <taxon>Tracheophyta</taxon>
        <taxon>Spermatophyta</taxon>
        <taxon>Magnoliopsida</taxon>
        <taxon>Liliopsida</taxon>
        <taxon>Araceae</taxon>
        <taxon>Aroideae</taxon>
        <taxon>Colocasieae</taxon>
        <taxon>Colocasia</taxon>
    </lineage>
</organism>
<sequence>PCRLKRSTPEICAELFPDGTTTSVCKFVCCNLSWSKEKAS</sequence>
<comment type="caution">
    <text evidence="1">The sequence shown here is derived from an EMBL/GenBank/DDBJ whole genome shotgun (WGS) entry which is preliminary data.</text>
</comment>
<protein>
    <submittedName>
        <fullName evidence="1">Uncharacterized protein</fullName>
    </submittedName>
</protein>
<gene>
    <name evidence="1" type="ORF">Taro_037097</name>
</gene>
<evidence type="ECO:0000313" key="1">
    <source>
        <dbReference type="EMBL" id="MQM04300.1"/>
    </source>
</evidence>
<accession>A0A843WNN9</accession>
<reference evidence="1" key="1">
    <citation type="submission" date="2017-07" db="EMBL/GenBank/DDBJ databases">
        <title>Taro Niue Genome Assembly and Annotation.</title>
        <authorList>
            <person name="Atibalentja N."/>
            <person name="Keating K."/>
            <person name="Fields C.J."/>
        </authorList>
    </citation>
    <scope>NUCLEOTIDE SEQUENCE</scope>
    <source>
        <strain evidence="1">Niue_2</strain>
        <tissue evidence="1">Leaf</tissue>
    </source>
</reference>
<evidence type="ECO:0000313" key="2">
    <source>
        <dbReference type="Proteomes" id="UP000652761"/>
    </source>
</evidence>
<name>A0A843WNN9_COLES</name>
<feature type="non-terminal residue" evidence="1">
    <location>
        <position position="1"/>
    </location>
</feature>
<dbReference type="EMBL" id="NMUH01003190">
    <property type="protein sequence ID" value="MQM04300.1"/>
    <property type="molecule type" value="Genomic_DNA"/>
</dbReference>
<dbReference type="Proteomes" id="UP000652761">
    <property type="component" value="Unassembled WGS sequence"/>
</dbReference>
<dbReference type="AlphaFoldDB" id="A0A843WNN9"/>
<keyword evidence="2" id="KW-1185">Reference proteome</keyword>